<dbReference type="SFLD" id="SFLDS00005">
    <property type="entry name" value="Isoprenoid_Synthase_Type_I"/>
    <property type="match status" value="1"/>
</dbReference>
<dbReference type="SUPFAM" id="SSF48576">
    <property type="entry name" value="Terpenoid synthases"/>
    <property type="match status" value="1"/>
</dbReference>
<evidence type="ECO:0000313" key="8">
    <source>
        <dbReference type="Proteomes" id="UP000016930"/>
    </source>
</evidence>
<sequence>MSCTPASDKPSKIVIPDLVSHCTFPVRCNRHNKQASVESKRWLFKGGNLTDRKRDAYHGLKAGYLTSMCYPLAGFPQLRVCCDFMNYLFHLDNISDDMSDRGTHGTAVEVMNALYHPGHQTASRVGYMTRDYWRRLIVTASPGCQQRFMETFDMFFQAITVQAVDRKNDVVPDLESYINLRRDTSGCKPCWALIEYANNLDLPWEVMDHPVIRGLGEAANDLVTWSNDIFSFNVEQSKGDTHNMIIVVQRQEGLDLQSAVDFVGDLCKQSIDRFCLLREHLPSWGPEIDSQVEIYVGGLADWITGSLKWSFESERYFGKGGLEVKKTRNVTLLPRRA</sequence>
<dbReference type="SFLD" id="SFLDG01020">
    <property type="entry name" value="Terpene_Cyclase_Like_2"/>
    <property type="match status" value="1"/>
</dbReference>
<dbReference type="EMBL" id="KB445800">
    <property type="protein sequence ID" value="EMD35509.1"/>
    <property type="molecule type" value="Genomic_DNA"/>
</dbReference>
<dbReference type="InterPro" id="IPR008949">
    <property type="entry name" value="Isoprenoid_synthase_dom_sf"/>
</dbReference>
<dbReference type="PANTHER" id="PTHR35201:SF4">
    <property type="entry name" value="BETA-PINACENE SYNTHASE-RELATED"/>
    <property type="match status" value="1"/>
</dbReference>
<accession>M2PHH9</accession>
<keyword evidence="8" id="KW-1185">Reference proteome</keyword>
<dbReference type="InterPro" id="IPR034686">
    <property type="entry name" value="Terpene_cyclase-like_2"/>
</dbReference>
<comment type="similarity">
    <text evidence="2 6">Belongs to the terpene synthase family.</text>
</comment>
<evidence type="ECO:0000256" key="4">
    <source>
        <dbReference type="ARBA" id="ARBA00022842"/>
    </source>
</evidence>
<evidence type="ECO:0000256" key="5">
    <source>
        <dbReference type="ARBA" id="ARBA00023239"/>
    </source>
</evidence>
<name>M2PHH9_CERS8</name>
<dbReference type="OrthoDB" id="2861623at2759"/>
<evidence type="ECO:0000256" key="3">
    <source>
        <dbReference type="ARBA" id="ARBA00022723"/>
    </source>
</evidence>
<dbReference type="PANTHER" id="PTHR35201">
    <property type="entry name" value="TERPENE SYNTHASE"/>
    <property type="match status" value="1"/>
</dbReference>
<comment type="cofactor">
    <cofactor evidence="1 6">
        <name>Mg(2+)</name>
        <dbReference type="ChEBI" id="CHEBI:18420"/>
    </cofactor>
</comment>
<evidence type="ECO:0000313" key="7">
    <source>
        <dbReference type="EMBL" id="EMD35509.1"/>
    </source>
</evidence>
<gene>
    <name evidence="7" type="ORF">CERSUDRAFT_116249</name>
</gene>
<evidence type="ECO:0000256" key="2">
    <source>
        <dbReference type="ARBA" id="ARBA00006333"/>
    </source>
</evidence>
<protein>
    <recommendedName>
        <fullName evidence="6">Terpene synthase</fullName>
        <ecNumber evidence="6">4.2.3.-</ecNumber>
    </recommendedName>
</protein>
<evidence type="ECO:0000256" key="1">
    <source>
        <dbReference type="ARBA" id="ARBA00001946"/>
    </source>
</evidence>
<dbReference type="GO" id="GO:0010333">
    <property type="term" value="F:terpene synthase activity"/>
    <property type="evidence" value="ECO:0007669"/>
    <property type="project" value="InterPro"/>
</dbReference>
<evidence type="ECO:0000256" key="6">
    <source>
        <dbReference type="RuleBase" id="RU366034"/>
    </source>
</evidence>
<keyword evidence="4 6" id="KW-0460">Magnesium</keyword>
<dbReference type="SMR" id="M2PHH9"/>
<dbReference type="AlphaFoldDB" id="M2PHH9"/>
<dbReference type="HOGENOM" id="CLU_042538_2_1_1"/>
<dbReference type="GO" id="GO:0046872">
    <property type="term" value="F:metal ion binding"/>
    <property type="evidence" value="ECO:0007669"/>
    <property type="project" value="UniProtKB-KW"/>
</dbReference>
<dbReference type="Proteomes" id="UP000016930">
    <property type="component" value="Unassembled WGS sequence"/>
</dbReference>
<dbReference type="Pfam" id="PF19086">
    <property type="entry name" value="Terpene_syn_C_2"/>
    <property type="match status" value="1"/>
</dbReference>
<keyword evidence="5 6" id="KW-0456">Lyase</keyword>
<dbReference type="EC" id="4.2.3.-" evidence="6"/>
<proteinExistence type="inferred from homology"/>
<organism evidence="7 8">
    <name type="scientific">Ceriporiopsis subvermispora (strain B)</name>
    <name type="common">White-rot fungus</name>
    <name type="synonym">Gelatoporia subvermispora</name>
    <dbReference type="NCBI Taxonomy" id="914234"/>
    <lineage>
        <taxon>Eukaryota</taxon>
        <taxon>Fungi</taxon>
        <taxon>Dikarya</taxon>
        <taxon>Basidiomycota</taxon>
        <taxon>Agaricomycotina</taxon>
        <taxon>Agaricomycetes</taxon>
        <taxon>Polyporales</taxon>
        <taxon>Gelatoporiaceae</taxon>
        <taxon>Gelatoporia</taxon>
    </lineage>
</organism>
<keyword evidence="3 6" id="KW-0479">Metal-binding</keyword>
<dbReference type="GO" id="GO:0008299">
    <property type="term" value="P:isoprenoid biosynthetic process"/>
    <property type="evidence" value="ECO:0007669"/>
    <property type="project" value="UniProtKB-ARBA"/>
</dbReference>
<dbReference type="Gene3D" id="1.10.600.10">
    <property type="entry name" value="Farnesyl Diphosphate Synthase"/>
    <property type="match status" value="1"/>
</dbReference>
<reference evidence="7 8" key="1">
    <citation type="journal article" date="2012" name="Proc. Natl. Acad. Sci. U.S.A.">
        <title>Comparative genomics of Ceriporiopsis subvermispora and Phanerochaete chrysosporium provide insight into selective ligninolysis.</title>
        <authorList>
            <person name="Fernandez-Fueyo E."/>
            <person name="Ruiz-Duenas F.J."/>
            <person name="Ferreira P."/>
            <person name="Floudas D."/>
            <person name="Hibbett D.S."/>
            <person name="Canessa P."/>
            <person name="Larrondo L.F."/>
            <person name="James T.Y."/>
            <person name="Seelenfreund D."/>
            <person name="Lobos S."/>
            <person name="Polanco R."/>
            <person name="Tello M."/>
            <person name="Honda Y."/>
            <person name="Watanabe T."/>
            <person name="Watanabe T."/>
            <person name="Ryu J.S."/>
            <person name="Kubicek C.P."/>
            <person name="Schmoll M."/>
            <person name="Gaskell J."/>
            <person name="Hammel K.E."/>
            <person name="St John F.J."/>
            <person name="Vanden Wymelenberg A."/>
            <person name="Sabat G."/>
            <person name="Splinter BonDurant S."/>
            <person name="Syed K."/>
            <person name="Yadav J.S."/>
            <person name="Doddapaneni H."/>
            <person name="Subramanian V."/>
            <person name="Lavin J.L."/>
            <person name="Oguiza J.A."/>
            <person name="Perez G."/>
            <person name="Pisabarro A.G."/>
            <person name="Ramirez L."/>
            <person name="Santoyo F."/>
            <person name="Master E."/>
            <person name="Coutinho P.M."/>
            <person name="Henrissat B."/>
            <person name="Lombard V."/>
            <person name="Magnuson J.K."/>
            <person name="Kuees U."/>
            <person name="Hori C."/>
            <person name="Igarashi K."/>
            <person name="Samejima M."/>
            <person name="Held B.W."/>
            <person name="Barry K.W."/>
            <person name="LaButti K.M."/>
            <person name="Lapidus A."/>
            <person name="Lindquist E.A."/>
            <person name="Lucas S.M."/>
            <person name="Riley R."/>
            <person name="Salamov A.A."/>
            <person name="Hoffmeister D."/>
            <person name="Schwenk D."/>
            <person name="Hadar Y."/>
            <person name="Yarden O."/>
            <person name="de Vries R.P."/>
            <person name="Wiebenga A."/>
            <person name="Stenlid J."/>
            <person name="Eastwood D."/>
            <person name="Grigoriev I.V."/>
            <person name="Berka R.M."/>
            <person name="Blanchette R.A."/>
            <person name="Kersten P."/>
            <person name="Martinez A.T."/>
            <person name="Vicuna R."/>
            <person name="Cullen D."/>
        </authorList>
    </citation>
    <scope>NUCLEOTIDE SEQUENCE [LARGE SCALE GENOMIC DNA]</scope>
    <source>
        <strain evidence="7 8">B</strain>
    </source>
</reference>